<evidence type="ECO:0000256" key="2">
    <source>
        <dbReference type="SAM" id="Phobius"/>
    </source>
</evidence>
<accession>A0A1F6ERE2</accession>
<organism evidence="3 4">
    <name type="scientific">Candidatus Kaiserbacteria bacterium RIFCSPLOWO2_01_FULL_50_24</name>
    <dbReference type="NCBI Taxonomy" id="1798507"/>
    <lineage>
        <taxon>Bacteria</taxon>
        <taxon>Candidatus Kaiseribacteriota</taxon>
    </lineage>
</organism>
<evidence type="ECO:0000256" key="1">
    <source>
        <dbReference type="SAM" id="MobiDB-lite"/>
    </source>
</evidence>
<dbReference type="STRING" id="1798507.A3A34_01780"/>
<feature type="region of interest" description="Disordered" evidence="1">
    <location>
        <begin position="1"/>
        <end position="21"/>
    </location>
</feature>
<feature type="compositionally biased region" description="Polar residues" evidence="1">
    <location>
        <begin position="1"/>
        <end position="12"/>
    </location>
</feature>
<sequence>MEQNSFENQNRAVTPKAQKSPVGPVVGTVIIIALLAFGALYFWGDRLNDEVGAMPYTLDAEHAATLEGEAWMPESSDSDVAADIAAELDAFDAGALEGAIGADLDAVGEGF</sequence>
<dbReference type="Proteomes" id="UP000178587">
    <property type="component" value="Unassembled WGS sequence"/>
</dbReference>
<dbReference type="EMBL" id="MFLU01000002">
    <property type="protein sequence ID" value="OGG76201.1"/>
    <property type="molecule type" value="Genomic_DNA"/>
</dbReference>
<reference evidence="3 4" key="1">
    <citation type="journal article" date="2016" name="Nat. Commun.">
        <title>Thousands of microbial genomes shed light on interconnected biogeochemical processes in an aquifer system.</title>
        <authorList>
            <person name="Anantharaman K."/>
            <person name="Brown C.T."/>
            <person name="Hug L.A."/>
            <person name="Sharon I."/>
            <person name="Castelle C.J."/>
            <person name="Probst A.J."/>
            <person name="Thomas B.C."/>
            <person name="Singh A."/>
            <person name="Wilkins M.J."/>
            <person name="Karaoz U."/>
            <person name="Brodie E.L."/>
            <person name="Williams K.H."/>
            <person name="Hubbard S.S."/>
            <person name="Banfield J.F."/>
        </authorList>
    </citation>
    <scope>NUCLEOTIDE SEQUENCE [LARGE SCALE GENOMIC DNA]</scope>
</reference>
<keyword evidence="2" id="KW-0812">Transmembrane</keyword>
<evidence type="ECO:0000313" key="4">
    <source>
        <dbReference type="Proteomes" id="UP000178587"/>
    </source>
</evidence>
<feature type="transmembrane region" description="Helical" evidence="2">
    <location>
        <begin position="25"/>
        <end position="44"/>
    </location>
</feature>
<name>A0A1F6ERE2_9BACT</name>
<dbReference type="AlphaFoldDB" id="A0A1F6ERE2"/>
<proteinExistence type="predicted"/>
<evidence type="ECO:0000313" key="3">
    <source>
        <dbReference type="EMBL" id="OGG76201.1"/>
    </source>
</evidence>
<gene>
    <name evidence="3" type="ORF">A3A34_01780</name>
</gene>
<comment type="caution">
    <text evidence="3">The sequence shown here is derived from an EMBL/GenBank/DDBJ whole genome shotgun (WGS) entry which is preliminary data.</text>
</comment>
<keyword evidence="2" id="KW-1133">Transmembrane helix</keyword>
<keyword evidence="2" id="KW-0472">Membrane</keyword>
<protein>
    <submittedName>
        <fullName evidence="3">Uncharacterized protein</fullName>
    </submittedName>
</protein>